<comment type="caution">
    <text evidence="2">The sequence shown here is derived from an EMBL/GenBank/DDBJ whole genome shotgun (WGS) entry which is preliminary data.</text>
</comment>
<keyword evidence="3" id="KW-1185">Reference proteome</keyword>
<dbReference type="PANTHER" id="PTHR32108">
    <property type="entry name" value="DNA-DIRECTED RNA POLYMERASE SUBUNIT ALPHA"/>
    <property type="match status" value="1"/>
</dbReference>
<dbReference type="Proteomes" id="UP000257109">
    <property type="component" value="Unassembled WGS sequence"/>
</dbReference>
<feature type="region of interest" description="Disordered" evidence="1">
    <location>
        <begin position="142"/>
        <end position="167"/>
    </location>
</feature>
<gene>
    <name evidence="2" type="ORF">CR513_54579</name>
</gene>
<accession>A0A371EKY7</accession>
<dbReference type="OrthoDB" id="1750196at2759"/>
<organism evidence="2 3">
    <name type="scientific">Mucuna pruriens</name>
    <name type="common">Velvet bean</name>
    <name type="synonym">Dolichos pruriens</name>
    <dbReference type="NCBI Taxonomy" id="157652"/>
    <lineage>
        <taxon>Eukaryota</taxon>
        <taxon>Viridiplantae</taxon>
        <taxon>Streptophyta</taxon>
        <taxon>Embryophyta</taxon>
        <taxon>Tracheophyta</taxon>
        <taxon>Spermatophyta</taxon>
        <taxon>Magnoliopsida</taxon>
        <taxon>eudicotyledons</taxon>
        <taxon>Gunneridae</taxon>
        <taxon>Pentapetalae</taxon>
        <taxon>rosids</taxon>
        <taxon>fabids</taxon>
        <taxon>Fabales</taxon>
        <taxon>Fabaceae</taxon>
        <taxon>Papilionoideae</taxon>
        <taxon>50 kb inversion clade</taxon>
        <taxon>NPAAA clade</taxon>
        <taxon>indigoferoid/millettioid clade</taxon>
        <taxon>Phaseoleae</taxon>
        <taxon>Mucuna</taxon>
    </lineage>
</organism>
<evidence type="ECO:0000256" key="1">
    <source>
        <dbReference type="SAM" id="MobiDB-lite"/>
    </source>
</evidence>
<reference evidence="2" key="1">
    <citation type="submission" date="2018-05" db="EMBL/GenBank/DDBJ databases">
        <title>Draft genome of Mucuna pruriens seed.</title>
        <authorList>
            <person name="Nnadi N.E."/>
            <person name="Vos R."/>
            <person name="Hasami M.H."/>
            <person name="Devisetty U.K."/>
            <person name="Aguiy J.C."/>
        </authorList>
    </citation>
    <scope>NUCLEOTIDE SEQUENCE [LARGE SCALE GENOMIC DNA]</scope>
    <source>
        <strain evidence="2">JCA_2017</strain>
    </source>
</reference>
<sequence>MLQLFGEILDPLEGFKYISFDTSDLCLFPNIVIPPKFELLAFDKYGGTTCPKSHLTMYCRKILQNLAKREKEAFKEYALHWRELAARIQPPLSMKEMVTMFIDTLYPPFYERMVGNVSSNFSDLVVIELRIEVGMRKGKIVPEEATSHTNKSPRQGGRGRNEPDCLNFKPPTVDSMDRLELNCRGLTIMHPMKNSLLCIVFNPFQNNCNVAPIHLRTYNQKACMLFSFDYSINQVGKDNKGNL</sequence>
<evidence type="ECO:0000313" key="2">
    <source>
        <dbReference type="EMBL" id="RDX66634.1"/>
    </source>
</evidence>
<proteinExistence type="predicted"/>
<dbReference type="EMBL" id="QJKJ01013353">
    <property type="protein sequence ID" value="RDX66634.1"/>
    <property type="molecule type" value="Genomic_DNA"/>
</dbReference>
<evidence type="ECO:0008006" key="4">
    <source>
        <dbReference type="Google" id="ProtNLM"/>
    </source>
</evidence>
<feature type="non-terminal residue" evidence="2">
    <location>
        <position position="1"/>
    </location>
</feature>
<evidence type="ECO:0000313" key="3">
    <source>
        <dbReference type="Proteomes" id="UP000257109"/>
    </source>
</evidence>
<name>A0A371EKY7_MUCPR</name>
<dbReference type="AlphaFoldDB" id="A0A371EKY7"/>
<protein>
    <recommendedName>
        <fullName evidence="4">Retrotransposon gag domain-containing protein</fullName>
    </recommendedName>
</protein>
<dbReference type="PANTHER" id="PTHR32108:SF9">
    <property type="entry name" value="REVERSE TRANSCRIPTASE RNASE H-LIKE DOMAIN-CONTAINING PROTEIN"/>
    <property type="match status" value="1"/>
</dbReference>